<reference evidence="6" key="1">
    <citation type="submission" date="2025-08" db="UniProtKB">
        <authorList>
            <consortium name="Ensembl"/>
        </authorList>
    </citation>
    <scope>IDENTIFICATION</scope>
</reference>
<protein>
    <recommendedName>
        <fullName evidence="5">PRA1 family protein</fullName>
    </recommendedName>
</protein>
<comment type="similarity">
    <text evidence="5">Belongs to the PRA1 family.</text>
</comment>
<dbReference type="PANTHER" id="PTHR12859:SF0">
    <property type="entry name" value="PRA1 FAMILY PROTEIN"/>
    <property type="match status" value="1"/>
</dbReference>
<reference evidence="6" key="2">
    <citation type="submission" date="2025-09" db="UniProtKB">
        <authorList>
            <consortium name="Ensembl"/>
        </authorList>
    </citation>
    <scope>IDENTIFICATION</scope>
</reference>
<evidence type="ECO:0000256" key="1">
    <source>
        <dbReference type="ARBA" id="ARBA00004141"/>
    </source>
</evidence>
<evidence type="ECO:0000313" key="6">
    <source>
        <dbReference type="Ensembl" id="ENSEBUP00000002442.1"/>
    </source>
</evidence>
<evidence type="ECO:0000256" key="3">
    <source>
        <dbReference type="ARBA" id="ARBA00022989"/>
    </source>
</evidence>
<keyword evidence="7" id="KW-1185">Reference proteome</keyword>
<accession>A0A8C4NG46</accession>
<sequence length="178" mass="19586">MAELRFAPLRSLADFALGSARFGLPDLKDPVRCNNRIVSNLLYYQSNYLLVVAAVVLLVGYMQPLQMCLGALVLGCISVAFVYASENHLALHRFRRNHSGICTAAILAASLLLLQLLGCILVSLWDFTLVHALFRLRNVKNKIGSKVESFGLKRSPMGLILEAVGQELDGEVSHVPKH</sequence>
<keyword evidence="2 5" id="KW-0812">Transmembrane</keyword>
<comment type="subcellular location">
    <subcellularLocation>
        <location evidence="1 5">Membrane</location>
        <topology evidence="1 5">Multi-pass membrane protein</topology>
    </subcellularLocation>
</comment>
<evidence type="ECO:0000256" key="5">
    <source>
        <dbReference type="RuleBase" id="RU363107"/>
    </source>
</evidence>
<feature type="transmembrane region" description="Helical" evidence="5">
    <location>
        <begin position="68"/>
        <end position="85"/>
    </location>
</feature>
<proteinExistence type="inferred from homology"/>
<dbReference type="PANTHER" id="PTHR12859">
    <property type="entry name" value="PRA1 PROTEIN"/>
    <property type="match status" value="1"/>
</dbReference>
<evidence type="ECO:0000313" key="7">
    <source>
        <dbReference type="Proteomes" id="UP000694388"/>
    </source>
</evidence>
<dbReference type="InterPro" id="IPR004895">
    <property type="entry name" value="Prenylated_rab_accept_PRA1"/>
</dbReference>
<dbReference type="Ensembl" id="ENSEBUT00000002796.1">
    <property type="protein sequence ID" value="ENSEBUP00000002442.1"/>
    <property type="gene ID" value="ENSEBUG00000001867.1"/>
</dbReference>
<organism evidence="6 7">
    <name type="scientific">Eptatretus burgeri</name>
    <name type="common">Inshore hagfish</name>
    <dbReference type="NCBI Taxonomy" id="7764"/>
    <lineage>
        <taxon>Eukaryota</taxon>
        <taxon>Metazoa</taxon>
        <taxon>Chordata</taxon>
        <taxon>Craniata</taxon>
        <taxon>Vertebrata</taxon>
        <taxon>Cyclostomata</taxon>
        <taxon>Myxini</taxon>
        <taxon>Myxiniformes</taxon>
        <taxon>Myxinidae</taxon>
        <taxon>Eptatretinae</taxon>
        <taxon>Eptatretus</taxon>
    </lineage>
</organism>
<feature type="transmembrane region" description="Helical" evidence="5">
    <location>
        <begin position="42"/>
        <end position="61"/>
    </location>
</feature>
<keyword evidence="3 5" id="KW-1133">Transmembrane helix</keyword>
<evidence type="ECO:0000256" key="2">
    <source>
        <dbReference type="ARBA" id="ARBA00022692"/>
    </source>
</evidence>
<name>A0A8C4NG46_EPTBU</name>
<dbReference type="OMA" id="GDPQRWC"/>
<dbReference type="Proteomes" id="UP000694388">
    <property type="component" value="Unplaced"/>
</dbReference>
<keyword evidence="4 5" id="KW-0472">Membrane</keyword>
<dbReference type="GO" id="GO:0016020">
    <property type="term" value="C:membrane"/>
    <property type="evidence" value="ECO:0007669"/>
    <property type="project" value="UniProtKB-SubCell"/>
</dbReference>
<feature type="transmembrane region" description="Helical" evidence="5">
    <location>
        <begin position="105"/>
        <end position="134"/>
    </location>
</feature>
<dbReference type="GeneTree" id="ENSGT00390000008631"/>
<dbReference type="Pfam" id="PF03208">
    <property type="entry name" value="PRA1"/>
    <property type="match status" value="1"/>
</dbReference>
<evidence type="ECO:0000256" key="4">
    <source>
        <dbReference type="ARBA" id="ARBA00023136"/>
    </source>
</evidence>
<dbReference type="AlphaFoldDB" id="A0A8C4NG46"/>